<evidence type="ECO:0000313" key="2">
    <source>
        <dbReference type="EMBL" id="PVU85553.1"/>
    </source>
</evidence>
<dbReference type="EMBL" id="MBFT01001069">
    <property type="protein sequence ID" value="PVU85553.1"/>
    <property type="molecule type" value="Genomic_DNA"/>
</dbReference>
<comment type="caution">
    <text evidence="2">The sequence shown here is derived from an EMBL/GenBank/DDBJ whole genome shotgun (WGS) entry which is preliminary data.</text>
</comment>
<dbReference type="AlphaFoldDB" id="A0A2T9XZR1"/>
<feature type="region of interest" description="Disordered" evidence="1">
    <location>
        <begin position="55"/>
        <end position="118"/>
    </location>
</feature>
<gene>
    <name evidence="2" type="ORF">BB559_006959</name>
</gene>
<reference evidence="2 3" key="1">
    <citation type="journal article" date="2018" name="MBio">
        <title>Comparative Genomics Reveals the Core Gene Toolbox for the Fungus-Insect Symbiosis.</title>
        <authorList>
            <person name="Wang Y."/>
            <person name="Stata M."/>
            <person name="Wang W."/>
            <person name="Stajich J.E."/>
            <person name="White M.M."/>
            <person name="Moncalvo J.M."/>
        </authorList>
    </citation>
    <scope>NUCLEOTIDE SEQUENCE [LARGE SCALE GENOMIC DNA]</scope>
    <source>
        <strain evidence="2 3">AUS-77-4</strain>
    </source>
</reference>
<accession>A0A2T9XZR1</accession>
<protein>
    <submittedName>
        <fullName evidence="2">Uncharacterized protein</fullName>
    </submittedName>
</protein>
<feature type="compositionally biased region" description="Low complexity" evidence="1">
    <location>
        <begin position="64"/>
        <end position="77"/>
    </location>
</feature>
<organism evidence="2 3">
    <name type="scientific">Furculomyces boomerangus</name>
    <dbReference type="NCBI Taxonomy" id="61424"/>
    <lineage>
        <taxon>Eukaryota</taxon>
        <taxon>Fungi</taxon>
        <taxon>Fungi incertae sedis</taxon>
        <taxon>Zoopagomycota</taxon>
        <taxon>Kickxellomycotina</taxon>
        <taxon>Harpellomycetes</taxon>
        <taxon>Harpellales</taxon>
        <taxon>Harpellaceae</taxon>
        <taxon>Furculomyces</taxon>
    </lineage>
</organism>
<dbReference type="Proteomes" id="UP000245699">
    <property type="component" value="Unassembled WGS sequence"/>
</dbReference>
<evidence type="ECO:0000256" key="1">
    <source>
        <dbReference type="SAM" id="MobiDB-lite"/>
    </source>
</evidence>
<feature type="region of interest" description="Disordered" evidence="1">
    <location>
        <begin position="1"/>
        <end position="38"/>
    </location>
</feature>
<proteinExistence type="predicted"/>
<name>A0A2T9XZR1_9FUNG</name>
<sequence length="118" mass="13125">MFDMSTKSARPLSNKLQSINRSSTYTDENSGKPYRLGDRSCKLDDLLNAAEFVPSSVKSERVPSFTSTSSKSSQAQSDKTMVSLPPISSLTKHLDNFLETERPKRLQRASTIAGHENR</sequence>
<feature type="compositionally biased region" description="Basic and acidic residues" evidence="1">
    <location>
        <begin position="92"/>
        <end position="104"/>
    </location>
</feature>
<evidence type="ECO:0000313" key="3">
    <source>
        <dbReference type="Proteomes" id="UP000245699"/>
    </source>
</evidence>
<feature type="compositionally biased region" description="Polar residues" evidence="1">
    <location>
        <begin position="14"/>
        <end position="28"/>
    </location>
</feature>
<keyword evidence="3" id="KW-1185">Reference proteome</keyword>